<dbReference type="GO" id="GO:0005524">
    <property type="term" value="F:ATP binding"/>
    <property type="evidence" value="ECO:0007669"/>
    <property type="project" value="UniProtKB-KW"/>
</dbReference>
<evidence type="ECO:0000313" key="2">
    <source>
        <dbReference type="EMBL" id="TXG35786.1"/>
    </source>
</evidence>
<organism evidence="2 3">
    <name type="scientific">Seonamhaeicola maritimus</name>
    <dbReference type="NCBI Taxonomy" id="2591822"/>
    <lineage>
        <taxon>Bacteria</taxon>
        <taxon>Pseudomonadati</taxon>
        <taxon>Bacteroidota</taxon>
        <taxon>Flavobacteriia</taxon>
        <taxon>Flavobacteriales</taxon>
        <taxon>Flavobacteriaceae</taxon>
    </lineage>
</organism>
<feature type="chain" id="PRO_5022776998" evidence="1">
    <location>
        <begin position="22"/>
        <end position="298"/>
    </location>
</feature>
<evidence type="ECO:0000256" key="1">
    <source>
        <dbReference type="SAM" id="SignalP"/>
    </source>
</evidence>
<proteinExistence type="predicted"/>
<dbReference type="OrthoDB" id="7675395at2"/>
<dbReference type="RefSeq" id="WP_147769392.1">
    <property type="nucleotide sequence ID" value="NZ_CANNCE010000006.1"/>
</dbReference>
<protein>
    <submittedName>
        <fullName evidence="2">ATP-binding protein</fullName>
    </submittedName>
</protein>
<dbReference type="AlphaFoldDB" id="A0A5C7GF61"/>
<dbReference type="SUPFAM" id="SSF63829">
    <property type="entry name" value="Calcium-dependent phosphotriesterase"/>
    <property type="match status" value="1"/>
</dbReference>
<feature type="signal peptide" evidence="1">
    <location>
        <begin position="1"/>
        <end position="21"/>
    </location>
</feature>
<gene>
    <name evidence="2" type="ORF">FUA22_14925</name>
</gene>
<keyword evidence="2" id="KW-0067">ATP-binding</keyword>
<dbReference type="Proteomes" id="UP000321080">
    <property type="component" value="Unassembled WGS sequence"/>
</dbReference>
<dbReference type="EMBL" id="VRKQ01000016">
    <property type="protein sequence ID" value="TXG35786.1"/>
    <property type="molecule type" value="Genomic_DNA"/>
</dbReference>
<dbReference type="PROSITE" id="PS51257">
    <property type="entry name" value="PROKAR_LIPOPROTEIN"/>
    <property type="match status" value="1"/>
</dbReference>
<name>A0A5C7GF61_9FLAO</name>
<dbReference type="InterPro" id="IPR011042">
    <property type="entry name" value="6-blade_b-propeller_TolB-like"/>
</dbReference>
<reference evidence="2 3" key="1">
    <citation type="submission" date="2019-08" db="EMBL/GenBank/DDBJ databases">
        <title>Seonamhaeicola sediminis sp. nov., isolated from marine sediment.</title>
        <authorList>
            <person name="Cao W.R."/>
        </authorList>
    </citation>
    <scope>NUCLEOTIDE SEQUENCE [LARGE SCALE GENOMIC DNA]</scope>
    <source>
        <strain evidence="2 3">1505</strain>
    </source>
</reference>
<keyword evidence="3" id="KW-1185">Reference proteome</keyword>
<accession>A0A5C7GF61</accession>
<evidence type="ECO:0000313" key="3">
    <source>
        <dbReference type="Proteomes" id="UP000321080"/>
    </source>
</evidence>
<comment type="caution">
    <text evidence="2">The sequence shown here is derived from an EMBL/GenBank/DDBJ whole genome shotgun (WGS) entry which is preliminary data.</text>
</comment>
<dbReference type="Gene3D" id="2.120.10.30">
    <property type="entry name" value="TolB, C-terminal domain"/>
    <property type="match status" value="1"/>
</dbReference>
<sequence length="298" mass="33374">MKKLALPIVVFISLFFLSCNNKSKSNEVIKGTDIVKIKPSLELIWETDSLLTTCEAVLYDSSSQTIYVSNINNEPWGKDGNGFISTINTNGEITNLKWIEGLSAPKGLGISNGKLYVNDIDDVVEIDMTSQKIIRKYTVENNPQLNDITVGTDGVVYASGSNSNTIYQIKDEELTVFAADSLKRLNGLLHKKEGIYYLDSGTQQFGIYDTGSKTFKKLTENIGHGDGIYKLQNGDFITTSWKGEVFYINGTDWSKTQLLDTREQSINAADLDFIPETQTLLLPTFFHNRVRAYKLKFD</sequence>
<keyword evidence="2" id="KW-0547">Nucleotide-binding</keyword>
<keyword evidence="1" id="KW-0732">Signal</keyword>